<dbReference type="HOGENOM" id="CLU_3081361_0_0_0"/>
<accession>I0IRU7</accession>
<name>I0IRU7_LEPFC</name>
<feature type="region of interest" description="Disordered" evidence="1">
    <location>
        <begin position="1"/>
        <end position="32"/>
    </location>
</feature>
<evidence type="ECO:0000313" key="2">
    <source>
        <dbReference type="EMBL" id="BAM07996.1"/>
    </source>
</evidence>
<reference evidence="2 3" key="1">
    <citation type="journal article" date="2012" name="J. Bacteriol.">
        <title>Complete Genome Sequence of Leptospirillum ferrooxidans Strain C2-3, Isolated from a Fresh Volcanic Ash Deposit on the Island of Miyake, Japan.</title>
        <authorList>
            <person name="Fujimura R."/>
            <person name="Sato Y."/>
            <person name="Nishizawa T."/>
            <person name="Oshima K."/>
            <person name="Kim S.-W."/>
            <person name="Hattori M."/>
            <person name="Kamijo T."/>
            <person name="Ohta H."/>
        </authorList>
    </citation>
    <scope>NUCLEOTIDE SEQUENCE [LARGE SCALE GENOMIC DNA]</scope>
    <source>
        <strain evidence="2 3">C2-3</strain>
    </source>
</reference>
<dbReference type="AlphaFoldDB" id="I0IRU7"/>
<gene>
    <name evidence="2" type="ordered locus">LFE_2324</name>
</gene>
<proteinExistence type="predicted"/>
<protein>
    <submittedName>
        <fullName evidence="2">Uncharacterized protein</fullName>
    </submittedName>
</protein>
<sequence>MNETLGEKKDGDERRDRYEDQDREEKSPKDRFFGDSGGACFQVLVQGFVLMD</sequence>
<dbReference type="EMBL" id="AP012342">
    <property type="protein sequence ID" value="BAM07996.1"/>
    <property type="molecule type" value="Genomic_DNA"/>
</dbReference>
<evidence type="ECO:0000256" key="1">
    <source>
        <dbReference type="SAM" id="MobiDB-lite"/>
    </source>
</evidence>
<dbReference type="Proteomes" id="UP000007382">
    <property type="component" value="Chromosome"/>
</dbReference>
<dbReference type="KEGG" id="lfc:LFE_2324"/>
<reference evidence="3" key="2">
    <citation type="submission" date="2012-03" db="EMBL/GenBank/DDBJ databases">
        <title>The complete genome sequence of the pioneer microbe on fresh volcanic deposit, Leptospirillum ferrooxidans strain C2-3.</title>
        <authorList>
            <person name="Fujimura R."/>
            <person name="Sato Y."/>
            <person name="Nishizawa T."/>
            <person name="Nanba K."/>
            <person name="Oshima K."/>
            <person name="Hattori M."/>
            <person name="Kamijo T."/>
            <person name="Ohta H."/>
        </authorList>
    </citation>
    <scope>NUCLEOTIDE SEQUENCE [LARGE SCALE GENOMIC DNA]</scope>
    <source>
        <strain evidence="3">C2-3</strain>
    </source>
</reference>
<evidence type="ECO:0000313" key="3">
    <source>
        <dbReference type="Proteomes" id="UP000007382"/>
    </source>
</evidence>
<keyword evidence="3" id="KW-1185">Reference proteome</keyword>
<organism evidence="2 3">
    <name type="scientific">Leptospirillum ferrooxidans (strain C2-3)</name>
    <dbReference type="NCBI Taxonomy" id="1162668"/>
    <lineage>
        <taxon>Bacteria</taxon>
        <taxon>Pseudomonadati</taxon>
        <taxon>Nitrospirota</taxon>
        <taxon>Nitrospiria</taxon>
        <taxon>Nitrospirales</taxon>
        <taxon>Nitrospiraceae</taxon>
        <taxon>Leptospirillum</taxon>
    </lineage>
</organism>